<reference evidence="3" key="2">
    <citation type="submission" date="2020-09" db="EMBL/GenBank/DDBJ databases">
        <authorList>
            <person name="Sun Q."/>
            <person name="Kim S."/>
        </authorList>
    </citation>
    <scope>NUCLEOTIDE SEQUENCE</scope>
    <source>
        <strain evidence="3">KCTC 12711</strain>
    </source>
</reference>
<feature type="region of interest" description="Disordered" evidence="1">
    <location>
        <begin position="335"/>
        <end position="366"/>
    </location>
</feature>
<accession>A0A918S2J7</accession>
<feature type="compositionally biased region" description="Polar residues" evidence="1">
    <location>
        <begin position="272"/>
        <end position="288"/>
    </location>
</feature>
<gene>
    <name evidence="3" type="ORF">GCM10008090_29350</name>
</gene>
<feature type="signal peptide" evidence="2">
    <location>
        <begin position="1"/>
        <end position="24"/>
    </location>
</feature>
<organism evidence="3 4">
    <name type="scientific">Arenicella chitinivorans</name>
    <dbReference type="NCBI Taxonomy" id="1329800"/>
    <lineage>
        <taxon>Bacteria</taxon>
        <taxon>Pseudomonadati</taxon>
        <taxon>Pseudomonadota</taxon>
        <taxon>Gammaproteobacteria</taxon>
        <taxon>Arenicellales</taxon>
        <taxon>Arenicellaceae</taxon>
        <taxon>Arenicella</taxon>
    </lineage>
</organism>
<keyword evidence="2" id="KW-0732">Signal</keyword>
<evidence type="ECO:0000256" key="1">
    <source>
        <dbReference type="SAM" id="MobiDB-lite"/>
    </source>
</evidence>
<sequence length="378" mass="41144">MLACNRTIVLTSFLILQALHVVYAEETVETEVLMTEQVQALEEQVRSACPKAWEDLGSDIPSQTSEVWGLASDPETEADKNEYLTFTSQLLTQAQQEAIESGSDGIPAPDADPLANTSRIRTHCTSARAALLNFFYSNLPQDVVVSMPEMTYEPGPAIDGFLVGDIRHTGRQTAAPGWLFLEGQTIGPDDSGADLEGLQYYELYEIAKHWLSDSEADGVDDDGATEKSWINGDIVTLPDLRGRVVAGASQSNTGGTFGNDTNQITLSESQLPSHNHTINNSGNHQHPIQNGGIHGHKIRSSVHEGSGSPRSDYPYFEGKARPNYQNTIQSAVVNDGNHSHTMPNSGSHSHPISNTGGNQPINIAQPSIHFRVEIKYRK</sequence>
<name>A0A918S2J7_9GAMM</name>
<evidence type="ECO:0000313" key="4">
    <source>
        <dbReference type="Proteomes" id="UP000614811"/>
    </source>
</evidence>
<proteinExistence type="predicted"/>
<evidence type="ECO:0000313" key="3">
    <source>
        <dbReference type="EMBL" id="GHA17783.1"/>
    </source>
</evidence>
<dbReference type="RefSeq" id="WP_189402458.1">
    <property type="nucleotide sequence ID" value="NZ_BMXA01000006.1"/>
</dbReference>
<protein>
    <recommendedName>
        <fullName evidence="5">Tail fiber protein</fullName>
    </recommendedName>
</protein>
<dbReference type="EMBL" id="BMXA01000006">
    <property type="protein sequence ID" value="GHA17783.1"/>
    <property type="molecule type" value="Genomic_DNA"/>
</dbReference>
<keyword evidence="4" id="KW-1185">Reference proteome</keyword>
<dbReference type="Proteomes" id="UP000614811">
    <property type="component" value="Unassembled WGS sequence"/>
</dbReference>
<evidence type="ECO:0008006" key="5">
    <source>
        <dbReference type="Google" id="ProtNLM"/>
    </source>
</evidence>
<dbReference type="SUPFAM" id="SSF88874">
    <property type="entry name" value="Receptor-binding domain of short tail fibre protein gp12"/>
    <property type="match status" value="1"/>
</dbReference>
<comment type="caution">
    <text evidence="3">The sequence shown here is derived from an EMBL/GenBank/DDBJ whole genome shotgun (WGS) entry which is preliminary data.</text>
</comment>
<dbReference type="AlphaFoldDB" id="A0A918S2J7"/>
<reference evidence="3" key="1">
    <citation type="journal article" date="2014" name="Int. J. Syst. Evol. Microbiol.">
        <title>Complete genome sequence of Corynebacterium casei LMG S-19264T (=DSM 44701T), isolated from a smear-ripened cheese.</title>
        <authorList>
            <consortium name="US DOE Joint Genome Institute (JGI-PGF)"/>
            <person name="Walter F."/>
            <person name="Albersmeier A."/>
            <person name="Kalinowski J."/>
            <person name="Ruckert C."/>
        </authorList>
    </citation>
    <scope>NUCLEOTIDE SEQUENCE</scope>
    <source>
        <strain evidence="3">KCTC 12711</strain>
    </source>
</reference>
<evidence type="ECO:0000256" key="2">
    <source>
        <dbReference type="SAM" id="SignalP"/>
    </source>
</evidence>
<feature type="region of interest" description="Disordered" evidence="1">
    <location>
        <begin position="272"/>
        <end position="320"/>
    </location>
</feature>
<feature type="chain" id="PRO_5036698843" description="Tail fiber protein" evidence="2">
    <location>
        <begin position="25"/>
        <end position="378"/>
    </location>
</feature>
<feature type="compositionally biased region" description="Polar residues" evidence="1">
    <location>
        <begin position="339"/>
        <end position="365"/>
    </location>
</feature>